<keyword evidence="3" id="KW-0732">Signal</keyword>
<dbReference type="PROSITE" id="PS50923">
    <property type="entry name" value="SUSHI"/>
    <property type="match status" value="1"/>
</dbReference>
<dbReference type="InterPro" id="IPR036179">
    <property type="entry name" value="Ig-like_dom_sf"/>
</dbReference>
<dbReference type="PROSITE" id="PS50835">
    <property type="entry name" value="IG_LIKE"/>
    <property type="match status" value="1"/>
</dbReference>
<feature type="non-terminal residue" evidence="6">
    <location>
        <position position="210"/>
    </location>
</feature>
<dbReference type="InterPro" id="IPR007110">
    <property type="entry name" value="Ig-like_dom"/>
</dbReference>
<keyword evidence="7" id="KW-1185">Reference proteome</keyword>
<evidence type="ECO:0000256" key="1">
    <source>
        <dbReference type="ARBA" id="ARBA00023157"/>
    </source>
</evidence>
<evidence type="ECO:0008006" key="8">
    <source>
        <dbReference type="Google" id="ProtNLM"/>
    </source>
</evidence>
<dbReference type="SUPFAM" id="SSF57535">
    <property type="entry name" value="Complement control module/SCR domain"/>
    <property type="match status" value="1"/>
</dbReference>
<dbReference type="InterPro" id="IPR000436">
    <property type="entry name" value="Sushi_SCR_CCP_dom"/>
</dbReference>
<evidence type="ECO:0000313" key="6">
    <source>
        <dbReference type="EMBL" id="CAL1538230.1"/>
    </source>
</evidence>
<dbReference type="Gene3D" id="2.10.70.10">
    <property type="entry name" value="Complement Module, domain 1"/>
    <property type="match status" value="1"/>
</dbReference>
<name>A0AAV2I0R5_LYMST</name>
<feature type="signal peptide" evidence="3">
    <location>
        <begin position="1"/>
        <end position="20"/>
    </location>
</feature>
<keyword evidence="1" id="KW-1015">Disulfide bond</keyword>
<reference evidence="6 7" key="1">
    <citation type="submission" date="2024-04" db="EMBL/GenBank/DDBJ databases">
        <authorList>
            <consortium name="Genoscope - CEA"/>
            <person name="William W."/>
        </authorList>
    </citation>
    <scope>NUCLEOTIDE SEQUENCE [LARGE SCALE GENOMIC DNA]</scope>
</reference>
<evidence type="ECO:0000259" key="4">
    <source>
        <dbReference type="PROSITE" id="PS50835"/>
    </source>
</evidence>
<feature type="chain" id="PRO_5043673991" description="Ig-like domain-containing protein" evidence="3">
    <location>
        <begin position="21"/>
        <end position="210"/>
    </location>
</feature>
<dbReference type="SMART" id="SM00032">
    <property type="entry name" value="CCP"/>
    <property type="match status" value="1"/>
</dbReference>
<protein>
    <recommendedName>
        <fullName evidence="8">Ig-like domain-containing protein</fullName>
    </recommendedName>
</protein>
<evidence type="ECO:0000259" key="5">
    <source>
        <dbReference type="PROSITE" id="PS50923"/>
    </source>
</evidence>
<dbReference type="SUPFAM" id="SSF48726">
    <property type="entry name" value="Immunoglobulin"/>
    <property type="match status" value="1"/>
</dbReference>
<feature type="domain" description="Sushi" evidence="5">
    <location>
        <begin position="81"/>
        <end position="141"/>
    </location>
</feature>
<dbReference type="AlphaFoldDB" id="A0AAV2I0R5"/>
<evidence type="ECO:0000313" key="7">
    <source>
        <dbReference type="Proteomes" id="UP001497497"/>
    </source>
</evidence>
<dbReference type="InterPro" id="IPR013783">
    <property type="entry name" value="Ig-like_fold"/>
</dbReference>
<keyword evidence="2" id="KW-0768">Sushi</keyword>
<dbReference type="Pfam" id="PF00084">
    <property type="entry name" value="Sushi"/>
    <property type="match status" value="1"/>
</dbReference>
<comment type="caution">
    <text evidence="6">The sequence shown here is derived from an EMBL/GenBank/DDBJ whole genome shotgun (WGS) entry which is preliminary data.</text>
</comment>
<dbReference type="InterPro" id="IPR035976">
    <property type="entry name" value="Sushi/SCR/CCP_sf"/>
</dbReference>
<feature type="domain" description="Ig-like" evidence="4">
    <location>
        <begin position="148"/>
        <end position="210"/>
    </location>
</feature>
<dbReference type="Gene3D" id="2.60.40.10">
    <property type="entry name" value="Immunoglobulins"/>
    <property type="match status" value="1"/>
</dbReference>
<dbReference type="EMBL" id="CAXITT010000290">
    <property type="protein sequence ID" value="CAL1538230.1"/>
    <property type="molecule type" value="Genomic_DNA"/>
</dbReference>
<comment type="caution">
    <text evidence="2">Lacks conserved residue(s) required for the propagation of feature annotation.</text>
</comment>
<evidence type="ECO:0000256" key="2">
    <source>
        <dbReference type="PROSITE-ProRule" id="PRU00302"/>
    </source>
</evidence>
<dbReference type="Proteomes" id="UP001497497">
    <property type="component" value="Unassembled WGS sequence"/>
</dbReference>
<sequence length="210" mass="23898">MKSHWFVILNYCICLSLCHADICKNLTYAVKHETKLNYCIECRICPDNRTNFHSQACKEKIPQYIPGQGHAWCTDLTFHLLHCSSWNVSNGLINCTDNFNIMSKCIVSCHKGYTIVNPQSVECTESLQWNVSEYSRPRCNRTDPPGEPKISSSTQHSKVKVGTTVTLTCENTTKLVGNPQFIWKFNNDDLLNSRTQPAYQLVSVKKTDEG</sequence>
<gene>
    <name evidence="6" type="ORF">GSLYS_00012051001</name>
</gene>
<accession>A0AAV2I0R5</accession>
<proteinExistence type="predicted"/>
<organism evidence="6 7">
    <name type="scientific">Lymnaea stagnalis</name>
    <name type="common">Great pond snail</name>
    <name type="synonym">Helix stagnalis</name>
    <dbReference type="NCBI Taxonomy" id="6523"/>
    <lineage>
        <taxon>Eukaryota</taxon>
        <taxon>Metazoa</taxon>
        <taxon>Spiralia</taxon>
        <taxon>Lophotrochozoa</taxon>
        <taxon>Mollusca</taxon>
        <taxon>Gastropoda</taxon>
        <taxon>Heterobranchia</taxon>
        <taxon>Euthyneura</taxon>
        <taxon>Panpulmonata</taxon>
        <taxon>Hygrophila</taxon>
        <taxon>Lymnaeoidea</taxon>
        <taxon>Lymnaeidae</taxon>
        <taxon>Lymnaea</taxon>
    </lineage>
</organism>
<evidence type="ECO:0000256" key="3">
    <source>
        <dbReference type="SAM" id="SignalP"/>
    </source>
</evidence>
<dbReference type="CDD" id="cd00033">
    <property type="entry name" value="CCP"/>
    <property type="match status" value="1"/>
</dbReference>